<evidence type="ECO:0000313" key="2">
    <source>
        <dbReference type="Proteomes" id="UP000190065"/>
    </source>
</evidence>
<accession>A0A1T4L2U7</accession>
<sequence>MSFGFIQQKASGKINKTVMKNYTYNFHPTYTIESKIPIIFLQFSFHHLSYRSLFIRVIGIKKSPKKVVNHRYMYFVKNCSLIYKVAK</sequence>
<dbReference type="EMBL" id="FUXK01000002">
    <property type="protein sequence ID" value="SJZ48973.1"/>
    <property type="molecule type" value="Genomic_DNA"/>
</dbReference>
<protein>
    <submittedName>
        <fullName evidence="1">Uncharacterized protein</fullName>
    </submittedName>
</protein>
<evidence type="ECO:0000313" key="1">
    <source>
        <dbReference type="EMBL" id="SJZ48973.1"/>
    </source>
</evidence>
<dbReference type="Proteomes" id="UP000190065">
    <property type="component" value="Unassembled WGS sequence"/>
</dbReference>
<reference evidence="1 2" key="1">
    <citation type="submission" date="2017-02" db="EMBL/GenBank/DDBJ databases">
        <authorList>
            <person name="Peterson S.W."/>
        </authorList>
    </citation>
    <scope>NUCLEOTIDE SEQUENCE [LARGE SCALE GENOMIC DNA]</scope>
    <source>
        <strain evidence="1 2">ATCC 43324</strain>
    </source>
</reference>
<proteinExistence type="predicted"/>
<name>A0A1T4L2U7_9BACT</name>
<dbReference type="AlphaFoldDB" id="A0A1T4L2U7"/>
<gene>
    <name evidence="1" type="ORF">SAMN02745202_00292</name>
</gene>
<organism evidence="1 2">
    <name type="scientific">Segatella oulorum</name>
    <dbReference type="NCBI Taxonomy" id="28136"/>
    <lineage>
        <taxon>Bacteria</taxon>
        <taxon>Pseudomonadati</taxon>
        <taxon>Bacteroidota</taxon>
        <taxon>Bacteroidia</taxon>
        <taxon>Bacteroidales</taxon>
        <taxon>Prevotellaceae</taxon>
        <taxon>Segatella</taxon>
    </lineage>
</organism>